<organism evidence="3 4">
    <name type="scientific">Colletotrichum sublineola</name>
    <name type="common">Sorghum anthracnose fungus</name>
    <dbReference type="NCBI Taxonomy" id="1173701"/>
    <lineage>
        <taxon>Eukaryota</taxon>
        <taxon>Fungi</taxon>
        <taxon>Dikarya</taxon>
        <taxon>Ascomycota</taxon>
        <taxon>Pezizomycotina</taxon>
        <taxon>Sordariomycetes</taxon>
        <taxon>Hypocreomycetidae</taxon>
        <taxon>Glomerellales</taxon>
        <taxon>Glomerellaceae</taxon>
        <taxon>Colletotrichum</taxon>
        <taxon>Colletotrichum graminicola species complex</taxon>
    </lineage>
</organism>
<dbReference type="STRING" id="1173701.A0A066X2Z2"/>
<keyword evidence="2" id="KW-1133">Transmembrane helix</keyword>
<reference evidence="4" key="1">
    <citation type="journal article" date="2014" name="Genome Announc.">
        <title>Draft genome sequence of Colletotrichum sublineola, a destructive pathogen of cultivated sorghum.</title>
        <authorList>
            <person name="Baroncelli R."/>
            <person name="Sanz-Martin J.M."/>
            <person name="Rech G.E."/>
            <person name="Sukno S.A."/>
            <person name="Thon M.R."/>
        </authorList>
    </citation>
    <scope>NUCLEOTIDE SEQUENCE [LARGE SCALE GENOMIC DNA]</scope>
    <source>
        <strain evidence="4">TX430BB</strain>
    </source>
</reference>
<keyword evidence="4" id="KW-1185">Reference proteome</keyword>
<evidence type="ECO:0000256" key="2">
    <source>
        <dbReference type="SAM" id="Phobius"/>
    </source>
</evidence>
<feature type="region of interest" description="Disordered" evidence="1">
    <location>
        <begin position="1"/>
        <end position="31"/>
    </location>
</feature>
<dbReference type="InterPro" id="IPR021514">
    <property type="entry name" value="DUF3176"/>
</dbReference>
<keyword evidence="2" id="KW-0472">Membrane</keyword>
<dbReference type="eggNOG" id="ENOG502RZ8N">
    <property type="taxonomic scope" value="Eukaryota"/>
</dbReference>
<dbReference type="HOGENOM" id="CLU_015092_4_0_1"/>
<feature type="transmembrane region" description="Helical" evidence="2">
    <location>
        <begin position="47"/>
        <end position="69"/>
    </location>
</feature>
<feature type="compositionally biased region" description="Polar residues" evidence="1">
    <location>
        <begin position="18"/>
        <end position="27"/>
    </location>
</feature>
<evidence type="ECO:0000256" key="1">
    <source>
        <dbReference type="SAM" id="MobiDB-lite"/>
    </source>
</evidence>
<sequence>MASEKPEVPVTEAPVDESSPTSSTRGQEPNKNKSLFERATSFLGDWYYIWEVFGILISGLAIITICMVVKHFDQKEVPKWEAKVPGRKEPFRLTINSLLSMLSVLGSTCAMIPVTKSLGQLKYLWFMEQDRKLADLEVFDSASRGKVGSAMLIWKLRFKHLAVLGGLASLLALAYGPFVQNLLTFNIKYREVNHDALLSYSWGYAFEVDNGGSGVTVEATDRSLQYAVSQALQDATVDWAVPALMCKTGQCSWPDYYTIAACSRCQDISHLLTRTCTPVVTSEDGFTETGGCNVALPNGLSLNSTGADNPQRVVMVMNTTMSPLASNYSSPLAFVQSIAGYPSEGSGSKLSKPFMITEDSLLSAHECTIIPCVQRQNLTTKLQIDNDSDNIVPSDNGVIPSIDIIEQWDKYTINSTTGSDGYAYIPFDDPSVNKNINSQQVNTYTSPYMEMSAYNAIKKYLAGLLNDYVSSNPTSTEYYPKGAASSIYFHTVNGTWTPPYCGGNETTVKQDGVVCGMNKIAAGLTNAFRLETWQIIDSPDRINGTTNAAKQICKAQWQYVSAPIAVWILGLVLFIGVVIKTRRAHIKAWRTSPLATLLLRLDPDSREHLKDWQNMGDAELKEMAQELRLQLQIDESGPRFVRRTDGSPS</sequence>
<evidence type="ECO:0000313" key="4">
    <source>
        <dbReference type="Proteomes" id="UP000027238"/>
    </source>
</evidence>
<evidence type="ECO:0000313" key="3">
    <source>
        <dbReference type="EMBL" id="KDN60380.1"/>
    </source>
</evidence>
<comment type="caution">
    <text evidence="3">The sequence shown here is derived from an EMBL/GenBank/DDBJ whole genome shotgun (WGS) entry which is preliminary data.</text>
</comment>
<dbReference type="EMBL" id="JMSE01001513">
    <property type="protein sequence ID" value="KDN60380.1"/>
    <property type="molecule type" value="Genomic_DNA"/>
</dbReference>
<dbReference type="PANTHER" id="PTHR35394:SF5">
    <property type="entry name" value="DUF3176 DOMAIN-CONTAINING PROTEIN"/>
    <property type="match status" value="1"/>
</dbReference>
<feature type="transmembrane region" description="Helical" evidence="2">
    <location>
        <begin position="161"/>
        <end position="178"/>
    </location>
</feature>
<dbReference type="PANTHER" id="PTHR35394">
    <property type="entry name" value="DUF3176 DOMAIN-CONTAINING PROTEIN"/>
    <property type="match status" value="1"/>
</dbReference>
<dbReference type="AlphaFoldDB" id="A0A066X2Z2"/>
<dbReference type="Pfam" id="PF11374">
    <property type="entry name" value="DUF3176"/>
    <property type="match status" value="1"/>
</dbReference>
<dbReference type="OMA" id="DWYVWEV"/>
<dbReference type="Proteomes" id="UP000027238">
    <property type="component" value="Unassembled WGS sequence"/>
</dbReference>
<keyword evidence="2" id="KW-0812">Transmembrane</keyword>
<feature type="transmembrane region" description="Helical" evidence="2">
    <location>
        <begin position="557"/>
        <end position="579"/>
    </location>
</feature>
<proteinExistence type="predicted"/>
<name>A0A066X2Z2_COLSU</name>
<gene>
    <name evidence="3" type="ORF">CSUB01_00486</name>
</gene>
<accession>A0A066X2Z2</accession>
<dbReference type="OrthoDB" id="4836460at2759"/>
<protein>
    <submittedName>
        <fullName evidence="3">Uncharacterized protein</fullName>
    </submittedName>
</protein>